<gene>
    <name evidence="1" type="ORF">HORIV_12460</name>
</gene>
<keyword evidence="2" id="KW-1185">Reference proteome</keyword>
<proteinExistence type="predicted"/>
<reference evidence="2" key="1">
    <citation type="journal article" date="2019" name="Microbiol. Resour. Announc.">
        <title>Complete Genome Sequence of Halomonas olivaria, a Moderately Halophilic Bacterium Isolated from Olive Processing Effluents, Obtained by Nanopore Sequencing.</title>
        <authorList>
            <person name="Nagata S."/>
            <person name="Ii K.M."/>
            <person name="Tsukimi T."/>
            <person name="Miura M.C."/>
            <person name="Galipon J."/>
            <person name="Arakawa K."/>
        </authorList>
    </citation>
    <scope>NUCLEOTIDE SEQUENCE [LARGE SCALE GENOMIC DNA]</scope>
    <source>
        <strain evidence="2">TYRC17</strain>
    </source>
</reference>
<sequence length="63" mass="6539">MIERANITYPTEPQAAMARIIASSVCGSKADNALRTPAMPNWAAPSSAAAVPLLVGKNSKKQA</sequence>
<dbReference type="Proteomes" id="UP000289555">
    <property type="component" value="Chromosome"/>
</dbReference>
<accession>A0ABN5WQM4</accession>
<dbReference type="EMBL" id="AP019416">
    <property type="protein sequence ID" value="BBI48825.1"/>
    <property type="molecule type" value="Genomic_DNA"/>
</dbReference>
<evidence type="ECO:0000313" key="1">
    <source>
        <dbReference type="EMBL" id="BBI48825.1"/>
    </source>
</evidence>
<protein>
    <submittedName>
        <fullName evidence="1">Uncharacterized protein</fullName>
    </submittedName>
</protein>
<evidence type="ECO:0000313" key="2">
    <source>
        <dbReference type="Proteomes" id="UP000289555"/>
    </source>
</evidence>
<organism evidence="1 2">
    <name type="scientific">Vreelandella olivaria</name>
    <dbReference type="NCBI Taxonomy" id="390919"/>
    <lineage>
        <taxon>Bacteria</taxon>
        <taxon>Pseudomonadati</taxon>
        <taxon>Pseudomonadota</taxon>
        <taxon>Gammaproteobacteria</taxon>
        <taxon>Oceanospirillales</taxon>
        <taxon>Halomonadaceae</taxon>
        <taxon>Vreelandella</taxon>
    </lineage>
</organism>
<name>A0ABN5WQM4_9GAMM</name>